<dbReference type="EMBL" id="CACVKT020004646">
    <property type="protein sequence ID" value="CAC5390899.1"/>
    <property type="molecule type" value="Genomic_DNA"/>
</dbReference>
<protein>
    <recommendedName>
        <fullName evidence="2">OTU domain-containing protein</fullName>
    </recommendedName>
</protein>
<gene>
    <name evidence="3" type="ORF">MCOR_25956</name>
</gene>
<feature type="compositionally biased region" description="Polar residues" evidence="1">
    <location>
        <begin position="553"/>
        <end position="567"/>
    </location>
</feature>
<accession>A0A6J8C780</accession>
<evidence type="ECO:0000313" key="4">
    <source>
        <dbReference type="Proteomes" id="UP000507470"/>
    </source>
</evidence>
<feature type="region of interest" description="Disordered" evidence="1">
    <location>
        <begin position="233"/>
        <end position="257"/>
    </location>
</feature>
<feature type="region of interest" description="Disordered" evidence="1">
    <location>
        <begin position="548"/>
        <end position="567"/>
    </location>
</feature>
<dbReference type="Pfam" id="PF02338">
    <property type="entry name" value="OTU"/>
    <property type="match status" value="1"/>
</dbReference>
<dbReference type="SUPFAM" id="SSF54001">
    <property type="entry name" value="Cysteine proteinases"/>
    <property type="match status" value="1"/>
</dbReference>
<dbReference type="PROSITE" id="PS50802">
    <property type="entry name" value="OTU"/>
    <property type="match status" value="1"/>
</dbReference>
<feature type="compositionally biased region" description="Polar residues" evidence="1">
    <location>
        <begin position="387"/>
        <end position="401"/>
    </location>
</feature>
<feature type="compositionally biased region" description="Polar residues" evidence="1">
    <location>
        <begin position="723"/>
        <end position="734"/>
    </location>
</feature>
<feature type="region of interest" description="Disordered" evidence="1">
    <location>
        <begin position="374"/>
        <end position="410"/>
    </location>
</feature>
<feature type="domain" description="OTU" evidence="2">
    <location>
        <begin position="822"/>
        <end position="957"/>
    </location>
</feature>
<dbReference type="Gene3D" id="3.90.70.80">
    <property type="match status" value="1"/>
</dbReference>
<feature type="region of interest" description="Disordered" evidence="1">
    <location>
        <begin position="693"/>
        <end position="792"/>
    </location>
</feature>
<feature type="compositionally biased region" description="Polar residues" evidence="1">
    <location>
        <begin position="745"/>
        <end position="770"/>
    </location>
</feature>
<dbReference type="CDD" id="cd22758">
    <property type="entry name" value="OTU_232R-like"/>
    <property type="match status" value="1"/>
</dbReference>
<dbReference type="OrthoDB" id="6071739at2759"/>
<dbReference type="PANTHER" id="PTHR10656">
    <property type="entry name" value="CELL FATE DETERMINING PROTEIN MAB21-RELATED"/>
    <property type="match status" value="1"/>
</dbReference>
<evidence type="ECO:0000256" key="1">
    <source>
        <dbReference type="SAM" id="MobiDB-lite"/>
    </source>
</evidence>
<reference evidence="3 4" key="1">
    <citation type="submission" date="2020-06" db="EMBL/GenBank/DDBJ databases">
        <authorList>
            <person name="Li R."/>
            <person name="Bekaert M."/>
        </authorList>
    </citation>
    <scope>NUCLEOTIDE SEQUENCE [LARGE SCALE GENOMIC DNA]</scope>
    <source>
        <strain evidence="4">wild</strain>
    </source>
</reference>
<proteinExistence type="predicted"/>
<feature type="compositionally biased region" description="Acidic residues" evidence="1">
    <location>
        <begin position="696"/>
        <end position="705"/>
    </location>
</feature>
<dbReference type="InterPro" id="IPR046906">
    <property type="entry name" value="Mab-21_HhH/H2TH-like"/>
</dbReference>
<name>A0A6J8C780_MYTCO</name>
<evidence type="ECO:0000313" key="3">
    <source>
        <dbReference type="EMBL" id="CAC5390899.1"/>
    </source>
</evidence>
<dbReference type="SMART" id="SM01265">
    <property type="entry name" value="Mab-21"/>
    <property type="match status" value="1"/>
</dbReference>
<dbReference type="PANTHER" id="PTHR10656:SF69">
    <property type="entry name" value="MAB-21-LIKE HHH_H2TH-LIKE DOMAIN-CONTAINING PROTEIN"/>
    <property type="match status" value="1"/>
</dbReference>
<dbReference type="Proteomes" id="UP000507470">
    <property type="component" value="Unassembled WGS sequence"/>
</dbReference>
<keyword evidence="4" id="KW-1185">Reference proteome</keyword>
<dbReference type="InterPro" id="IPR038765">
    <property type="entry name" value="Papain-like_cys_pep_sf"/>
</dbReference>
<sequence length="1652" mass="188556">MVIGSRNIVDGTWIKYYRRKRSDEKNKIMDNIHRHHQVHREAFPNKNWNSFYDNGLLSDSSDDDYNQGKHLTFVNKVKENRPKSCRSQRTPIQYKNQTPFFKNNFKTADGINDSDDVGDSKNDLTVVNNVRPVSSGNIKRSSDFFPNGNEYVKSCSDEDEHPINHLTYINRIQPNSLRTNKVNKIPNNEGNHEEHINLENESFHCWNNLQTKNDTSSPHPLYRTWQPEVKDNYRLNSSNSTTSTLSSSSYFENGSNDEIDDERFVSLTFKNDLRSENPDGYQNLQAYPSFVTDETKPPTGRLYFNNCSDDDEEDQTDFDEFLTCKNKFTPSGQNHLPIKTFANVYPKEQNNDTERKIPPTETCIQTKNTFDRSDMDQCDNSKRGNVYSPSKPFTLTSNDTDTVNKSENQRSGIQQRNITTINHSPKTETSKPSVQTADTYGHVTEDQRFNNSNTADTITLSFELKLNTSAPQPTTEEGLKVGSISYNATSLLQHEKTVTPKEKVSQANFLKYDDDEIERKNKLNCHPNAEMEESTTEYTPRMSDFFCKPDLPKSSNNHTLDQGNRQSQQIQLNNYSLEQESLQSQEIKPNNHILEEGSLQSQEIKPNNQSLEQGSLQIQEIKPNNHILEQGSLQSQEIKPNNQSLEQESLQSRQTKPLMTQCNLFRKTFNSVGLRSEGQTIFEMRLKDTKLNNTGIDEDEDDLEIDGEKSHSSTEKQRKTGPTKLQQDSTNSSVIRKPKEKKSQIGRQSSQGAYKTGPTKLQQDSTNSSVIRKPKEKKSQIGRQSSQGAYKHTCTGCGRKDCDGNFMKLLRAMIKTGREKGFEIRNVVPDGNCMFAAVIDQLELLDDCNTSPFALRQACTKFLESNPNSEDGTPFCLFLDAESWEDYLSRMSQEGQWGDHLMLHAISNVTKRNITIINGEDEKKWTTLHPLFKDSAKQDPLYLGHVGELHYVSMRPIPQKESEFPDDEYTSIDLYNIMPSLPNLEETDHQDMFLEDYIDPWSDIPAVHFTFLIKQFIPMKATIKYADSMCHQAFALESSSGDFVGGSKSQFQFKAIGDVVEGFFVTLDGKPEDECFGFWVDVGIICSLTTCIAYLQNFENSGNIDQSDVTVCTNSTHPGYARLLARFPDTWGFKGKTEGGMTYYIPNKHHKFEDSSVTKRIKDQYANQNPMIVHLFSKKYSGIYSPFWPEEALAWRSRSRDANWPSPDLIDSIVSEGVYYIGNPHTNSPDPDIEFQICFGVAERRLANEALSKEQRYCFIVFKALVSHTLMGDESIESSHLKSVFFSCCEQVPQQYWSSRVSGCILYLVDTLITQIDHGNIPNYFISTNNMIDHLSHEQLQGVFGKLQNLRSNPLIALYSIAYQNMVTNADEIYQDIRMDIEDFHEHKSVRHSVIFALVPAKIKQAAKYLELNSFDVAIEIIQEAHEDRLLVSTCEDNIPFVAFVTEVTNSFGLTKQWWLCVHADETLGTALAAELSLLHSPIPLHEIVGSETADRYGDLLIPRPLAESLCSLCYDFYIYLSLKHRKKKAVAFLVKARQLFIHINQYGTFPQDYPCTIDPDDFNLHHIFKIYRSLVQSFIMTTSSESLCALRLDEIAMETQTISEKVNTEEAYTILLLMWKFLGNTEKFNAVSAILDRFAAETPKGIQQIPP</sequence>
<feature type="compositionally biased region" description="Basic and acidic residues" evidence="1">
    <location>
        <begin position="706"/>
        <end position="718"/>
    </location>
</feature>
<dbReference type="Pfam" id="PF20266">
    <property type="entry name" value="Mab-21_C"/>
    <property type="match status" value="1"/>
</dbReference>
<dbReference type="InterPro" id="IPR024810">
    <property type="entry name" value="MAB21L/cGLR"/>
</dbReference>
<feature type="compositionally biased region" description="Low complexity" evidence="1">
    <location>
        <begin position="235"/>
        <end position="249"/>
    </location>
</feature>
<evidence type="ECO:0000259" key="2">
    <source>
        <dbReference type="PROSITE" id="PS50802"/>
    </source>
</evidence>
<dbReference type="Gene3D" id="1.10.1410.40">
    <property type="match status" value="1"/>
</dbReference>
<organism evidence="3 4">
    <name type="scientific">Mytilus coruscus</name>
    <name type="common">Sea mussel</name>
    <dbReference type="NCBI Taxonomy" id="42192"/>
    <lineage>
        <taxon>Eukaryota</taxon>
        <taxon>Metazoa</taxon>
        <taxon>Spiralia</taxon>
        <taxon>Lophotrochozoa</taxon>
        <taxon>Mollusca</taxon>
        <taxon>Bivalvia</taxon>
        <taxon>Autobranchia</taxon>
        <taxon>Pteriomorphia</taxon>
        <taxon>Mytilida</taxon>
        <taxon>Mytiloidea</taxon>
        <taxon>Mytilidae</taxon>
        <taxon>Mytilinae</taxon>
        <taxon>Mytilus</taxon>
    </lineage>
</organism>
<dbReference type="InterPro" id="IPR003323">
    <property type="entry name" value="OTU_dom"/>
</dbReference>